<dbReference type="SUPFAM" id="SSF52172">
    <property type="entry name" value="CheY-like"/>
    <property type="match status" value="1"/>
</dbReference>
<dbReference type="SUPFAM" id="SSF69304">
    <property type="entry name" value="Tricorn protease N-terminal domain"/>
    <property type="match status" value="1"/>
</dbReference>
<dbReference type="InterPro" id="IPR015943">
    <property type="entry name" value="WD40/YVTN_repeat-like_dom_sf"/>
</dbReference>
<dbReference type="InterPro" id="IPR018060">
    <property type="entry name" value="HTH_AraC"/>
</dbReference>
<protein>
    <recommendedName>
        <fullName evidence="2">histidine kinase</fullName>
        <ecNumber evidence="2">2.7.13.3</ecNumber>
    </recommendedName>
</protein>
<dbReference type="InterPro" id="IPR004358">
    <property type="entry name" value="Sig_transdc_His_kin-like_C"/>
</dbReference>
<comment type="catalytic activity">
    <reaction evidence="1">
        <text>ATP + protein L-histidine = ADP + protein N-phospho-L-histidine.</text>
        <dbReference type="EC" id="2.7.13.3"/>
    </reaction>
</comment>
<dbReference type="SUPFAM" id="SSF47384">
    <property type="entry name" value="Homodimeric domain of signal transducing histidine kinase"/>
    <property type="match status" value="1"/>
</dbReference>
<evidence type="ECO:0000256" key="6">
    <source>
        <dbReference type="ARBA" id="ARBA00023163"/>
    </source>
</evidence>
<keyword evidence="8" id="KW-0812">Transmembrane</keyword>
<dbReference type="InterPro" id="IPR005467">
    <property type="entry name" value="His_kinase_dom"/>
</dbReference>
<keyword evidence="6" id="KW-0804">Transcription</keyword>
<dbReference type="SMART" id="SM00448">
    <property type="entry name" value="REC"/>
    <property type="match status" value="1"/>
</dbReference>
<dbReference type="InterPro" id="IPR001789">
    <property type="entry name" value="Sig_transdc_resp-reg_receiver"/>
</dbReference>
<dbReference type="Pfam" id="PF12833">
    <property type="entry name" value="HTH_18"/>
    <property type="match status" value="1"/>
</dbReference>
<accession>A0ABR9XJE3</accession>
<dbReference type="SUPFAM" id="SSF63829">
    <property type="entry name" value="Calcium-dependent phosphotriesterase"/>
    <property type="match status" value="1"/>
</dbReference>
<dbReference type="Gene3D" id="2.60.40.10">
    <property type="entry name" value="Immunoglobulins"/>
    <property type="match status" value="1"/>
</dbReference>
<evidence type="ECO:0000256" key="2">
    <source>
        <dbReference type="ARBA" id="ARBA00012438"/>
    </source>
</evidence>
<dbReference type="PROSITE" id="PS50109">
    <property type="entry name" value="HIS_KIN"/>
    <property type="match status" value="1"/>
</dbReference>
<dbReference type="Pfam" id="PF00512">
    <property type="entry name" value="HisKA"/>
    <property type="match status" value="1"/>
</dbReference>
<evidence type="ECO:0000313" key="14">
    <source>
        <dbReference type="Proteomes" id="UP000632774"/>
    </source>
</evidence>
<dbReference type="RefSeq" id="WP_194106515.1">
    <property type="nucleotide sequence ID" value="NZ_JADFFM010000001.1"/>
</dbReference>
<keyword evidence="9" id="KW-0732">Signal</keyword>
<keyword evidence="5" id="KW-0238">DNA-binding</keyword>
<evidence type="ECO:0000256" key="4">
    <source>
        <dbReference type="ARBA" id="ARBA00023015"/>
    </source>
</evidence>
<keyword evidence="4" id="KW-0805">Transcription regulation</keyword>
<evidence type="ECO:0000256" key="1">
    <source>
        <dbReference type="ARBA" id="ARBA00000085"/>
    </source>
</evidence>
<dbReference type="PANTHER" id="PTHR43547">
    <property type="entry name" value="TWO-COMPONENT HISTIDINE KINASE"/>
    <property type="match status" value="1"/>
</dbReference>
<evidence type="ECO:0000256" key="3">
    <source>
        <dbReference type="ARBA" id="ARBA00022553"/>
    </source>
</evidence>
<dbReference type="SUPFAM" id="SSF46689">
    <property type="entry name" value="Homeodomain-like"/>
    <property type="match status" value="1"/>
</dbReference>
<dbReference type="SMART" id="SM00387">
    <property type="entry name" value="HATPase_c"/>
    <property type="match status" value="1"/>
</dbReference>
<dbReference type="InterPro" id="IPR013783">
    <property type="entry name" value="Ig-like_fold"/>
</dbReference>
<dbReference type="CDD" id="cd00082">
    <property type="entry name" value="HisKA"/>
    <property type="match status" value="1"/>
</dbReference>
<dbReference type="Gene3D" id="1.10.10.60">
    <property type="entry name" value="Homeodomain-like"/>
    <property type="match status" value="1"/>
</dbReference>
<dbReference type="Gene3D" id="3.40.50.2300">
    <property type="match status" value="1"/>
</dbReference>
<dbReference type="Pfam" id="PF02518">
    <property type="entry name" value="HATPase_c"/>
    <property type="match status" value="1"/>
</dbReference>
<reference evidence="13 14" key="1">
    <citation type="submission" date="2020-10" db="EMBL/GenBank/DDBJ databases">
        <title>Mucilaginibacter mali sp. nov., isolated from rhizosphere soil of apple orchard.</title>
        <authorList>
            <person name="Lee J.-S."/>
            <person name="Kim H.S."/>
            <person name="Kim J.-S."/>
        </authorList>
    </citation>
    <scope>NUCLEOTIDE SEQUENCE [LARGE SCALE GENOMIC DNA]</scope>
    <source>
        <strain evidence="13 14">KCTC 23157</strain>
    </source>
</reference>
<evidence type="ECO:0000313" key="13">
    <source>
        <dbReference type="EMBL" id="MBE9667165.1"/>
    </source>
</evidence>
<keyword evidence="14" id="KW-1185">Reference proteome</keyword>
<feature type="domain" description="HTH araC/xylS-type" evidence="10">
    <location>
        <begin position="1342"/>
        <end position="1441"/>
    </location>
</feature>
<evidence type="ECO:0000256" key="5">
    <source>
        <dbReference type="ARBA" id="ARBA00023125"/>
    </source>
</evidence>
<organism evidence="13 14">
    <name type="scientific">Mucilaginibacter boryungensis</name>
    <dbReference type="NCBI Taxonomy" id="768480"/>
    <lineage>
        <taxon>Bacteria</taxon>
        <taxon>Pseudomonadati</taxon>
        <taxon>Bacteroidota</taxon>
        <taxon>Sphingobacteriia</taxon>
        <taxon>Sphingobacteriales</taxon>
        <taxon>Sphingobacteriaceae</taxon>
        <taxon>Mucilaginibacter</taxon>
    </lineage>
</organism>
<comment type="caution">
    <text evidence="13">The sequence shown here is derived from an EMBL/GenBank/DDBJ whole genome shotgun (WGS) entry which is preliminary data.</text>
</comment>
<dbReference type="EMBL" id="JADFFM010000001">
    <property type="protein sequence ID" value="MBE9667165.1"/>
    <property type="molecule type" value="Genomic_DNA"/>
</dbReference>
<keyword evidence="8" id="KW-0472">Membrane</keyword>
<evidence type="ECO:0000256" key="8">
    <source>
        <dbReference type="SAM" id="Phobius"/>
    </source>
</evidence>
<dbReference type="EC" id="2.7.13.3" evidence="2"/>
<feature type="modified residue" description="4-aspartylphosphate" evidence="7">
    <location>
        <position position="1236"/>
    </location>
</feature>
<keyword evidence="8" id="KW-1133">Transmembrane helix</keyword>
<dbReference type="Pfam" id="PF07494">
    <property type="entry name" value="Reg_prop"/>
    <property type="match status" value="3"/>
</dbReference>
<proteinExistence type="predicted"/>
<evidence type="ECO:0000259" key="11">
    <source>
        <dbReference type="PROSITE" id="PS50109"/>
    </source>
</evidence>
<dbReference type="Gene3D" id="1.10.287.130">
    <property type="match status" value="1"/>
</dbReference>
<evidence type="ECO:0000259" key="12">
    <source>
        <dbReference type="PROSITE" id="PS50110"/>
    </source>
</evidence>
<dbReference type="SMART" id="SM00342">
    <property type="entry name" value="HTH_ARAC"/>
    <property type="match status" value="1"/>
</dbReference>
<feature type="transmembrane region" description="Helical" evidence="8">
    <location>
        <begin position="890"/>
        <end position="912"/>
    </location>
</feature>
<dbReference type="SMART" id="SM00388">
    <property type="entry name" value="HisKA"/>
    <property type="match status" value="1"/>
</dbReference>
<dbReference type="Pfam" id="PF00072">
    <property type="entry name" value="Response_reg"/>
    <property type="match status" value="1"/>
</dbReference>
<dbReference type="InterPro" id="IPR003594">
    <property type="entry name" value="HATPase_dom"/>
</dbReference>
<keyword evidence="3 7" id="KW-0597">Phosphoprotein</keyword>
<evidence type="ECO:0000256" key="7">
    <source>
        <dbReference type="PROSITE-ProRule" id="PRU00169"/>
    </source>
</evidence>
<dbReference type="InterPro" id="IPR011110">
    <property type="entry name" value="Reg_prop"/>
</dbReference>
<dbReference type="InterPro" id="IPR036890">
    <property type="entry name" value="HATPase_C_sf"/>
</dbReference>
<dbReference type="PROSITE" id="PS00041">
    <property type="entry name" value="HTH_ARAC_FAMILY_1"/>
    <property type="match status" value="1"/>
</dbReference>
<dbReference type="Gene3D" id="2.130.10.10">
    <property type="entry name" value="YVTN repeat-like/Quinoprotein amine dehydrogenase"/>
    <property type="match status" value="3"/>
</dbReference>
<feature type="signal peptide" evidence="9">
    <location>
        <begin position="1"/>
        <end position="20"/>
    </location>
</feature>
<dbReference type="InterPro" id="IPR009057">
    <property type="entry name" value="Homeodomain-like_sf"/>
</dbReference>
<evidence type="ECO:0000259" key="10">
    <source>
        <dbReference type="PROSITE" id="PS01124"/>
    </source>
</evidence>
<evidence type="ECO:0000256" key="9">
    <source>
        <dbReference type="SAM" id="SignalP"/>
    </source>
</evidence>
<dbReference type="Proteomes" id="UP000632774">
    <property type="component" value="Unassembled WGS sequence"/>
</dbReference>
<dbReference type="InterPro" id="IPR011006">
    <property type="entry name" value="CheY-like_superfamily"/>
</dbReference>
<gene>
    <name evidence="13" type="ORF">IRJ18_12405</name>
</gene>
<dbReference type="InterPro" id="IPR003661">
    <property type="entry name" value="HisK_dim/P_dom"/>
</dbReference>
<dbReference type="InterPro" id="IPR018062">
    <property type="entry name" value="HTH_AraC-typ_CS"/>
</dbReference>
<dbReference type="PANTHER" id="PTHR43547:SF2">
    <property type="entry name" value="HYBRID SIGNAL TRANSDUCTION HISTIDINE KINASE C"/>
    <property type="match status" value="1"/>
</dbReference>
<dbReference type="InterPro" id="IPR036097">
    <property type="entry name" value="HisK_dim/P_sf"/>
</dbReference>
<feature type="chain" id="PRO_5046108941" description="histidine kinase" evidence="9">
    <location>
        <begin position="21"/>
        <end position="1443"/>
    </location>
</feature>
<dbReference type="PROSITE" id="PS50110">
    <property type="entry name" value="RESPONSE_REGULATORY"/>
    <property type="match status" value="1"/>
</dbReference>
<dbReference type="InterPro" id="IPR011123">
    <property type="entry name" value="Y_Y_Y"/>
</dbReference>
<dbReference type="SUPFAM" id="SSF55874">
    <property type="entry name" value="ATPase domain of HSP90 chaperone/DNA topoisomerase II/histidine kinase"/>
    <property type="match status" value="1"/>
</dbReference>
<dbReference type="Gene3D" id="3.30.565.10">
    <property type="entry name" value="Histidine kinase-like ATPase, C-terminal domain"/>
    <property type="match status" value="1"/>
</dbReference>
<sequence>MRIILVLSALLILQNVQNIAAQPKLSVQHYGIEDGLPQKTVMDILQDQKGFMWFSTWDGISKFDGATFRSYILNKEDTRLMRGNRFDKLYLDKHGYIWTQTHDNDIYRFDPRLETFSNIRWFPQFKNNPFHVSKVIPTASGKVWLVSNNEGCICFKDTVFKPMLFNIGNDKHIDDQVREVFEDKEKRSWILTDNGLFQFSPDLKSQRSYFTNGVNFFSAVELGNEIWFGSRDGNIYIFNKGNNEFRLLTTGSHSIIGSLKKIDEQHLLICSAKSDFFSYDATTGNLKRYAISPSADNVNTVIKSCYIDTRKNAWIETGTGGVTCFNTKTGTVKYYPIKTAARNDNLVTLKFLIWEDINHHLWIHSSGGGFVLYDPLTDKLIPVADMRPADANLFSSMLYAGFSDKQGNLWLSTRSQGIEKLILNDPAFTLSVVNPKGNNNVRSMLEDSHHRVWIATKDGTITIYNSGWQKLGIITGDGVIGTGKPLGGMAYSMIEDAESNIWIGTKGEGVYKLVPDGWGKKFKVLHYVTNKADPYSLTDNRVYRVFVDSRNRVWIGTYAGGLNLADNHVDGRFYNFKNQFKNYPINAAYHIRSIAEDRAGKLYVGATLGLFVITPNTALNKLDEIRHYKRSPTNAGLGANDIYDICTTSNGDIYIATFGGGFDKVVNKDKKGFPTRFFNYSTKNGVVSDLIQQIKEDEQHRLWIVCEANLMRFDPVRNTFENHYDIARLIKGDNFSEGGNINTSTGNLILGTTGGFISINTAKLKADAFNPYMAITGFRIANHDVPIGNASPLASHIDDMRALILNSKQNFITLSFAALDMSYTRQMRYQYKLDGVDNDWIDTRERSVNYINLSPGNYVFHVRSTNSKGLWINNEHQLPITIVPAIWQTWWAIILYLLAGLSLVFFVSRWIITFYRLKDRLLLEKEQTEMKTNFFTDISHELRTPLTMIVSPVEQLLEEEGVNRSVKDRLQLVLKNSQRMLRLVNQILDFRKIQNQLLLVREIAIGEQIAAIAGDFTNTAGLHGITLKVNDESRGKSVWLDPDSLEKMMFNLLSNAVKYTPKGGVIEINIFQANDKVAVQVKDYGTGMNNEIIRELFSRFVSHNPDKTKPSTGIGLSIVKEIVDRHGAEIKVESQQNIGSTFTILFLTGAAHFARLENIVITDAVIKPDIIVKADKSPDQKTNPQIDTLLLIEDDDDLRQYLSGLLSADYKVLQANNGEAALAIVLKEVPDFIVSDIMMPKMDGFAFLKALRDHPLTSHIPLIFLTAKTDPDTEIAAYERGADAFMTKPFTAKLLRSRIKTMMEQRKRLYSTPDEKNTATVQAKVAGKSQLRIVDLNESFLIKIKQEIEKNISNPTFSVDDLISIMPMSRTVFVKKLKSLTGQSPVEYIRTVKINHAARLIETRQYSIKEISHMVGISDTKYFAHRFKEVMGMLPKEYKKQSE</sequence>
<dbReference type="PROSITE" id="PS01124">
    <property type="entry name" value="HTH_ARAC_FAMILY_2"/>
    <property type="match status" value="1"/>
</dbReference>
<name>A0ABR9XJE3_9SPHI</name>
<dbReference type="PRINTS" id="PR00344">
    <property type="entry name" value="BCTRLSENSOR"/>
</dbReference>
<feature type="domain" description="Response regulatory" evidence="12">
    <location>
        <begin position="1188"/>
        <end position="1303"/>
    </location>
</feature>
<dbReference type="SUPFAM" id="SSF101898">
    <property type="entry name" value="NHL repeat"/>
    <property type="match status" value="1"/>
</dbReference>
<feature type="domain" description="Histidine kinase" evidence="11">
    <location>
        <begin position="937"/>
        <end position="1150"/>
    </location>
</feature>
<dbReference type="Pfam" id="PF07495">
    <property type="entry name" value="Y_Y_Y"/>
    <property type="match status" value="1"/>
</dbReference>